<dbReference type="AlphaFoldDB" id="A0A168CQB6"/>
<feature type="transmembrane region" description="Helical" evidence="1">
    <location>
        <begin position="563"/>
        <end position="580"/>
    </location>
</feature>
<dbReference type="PANTHER" id="PTHR36978:SF4">
    <property type="entry name" value="P-LOOP CONTAINING NUCLEOSIDE TRIPHOSPHATE HYDROLASE PROTEIN"/>
    <property type="match status" value="1"/>
</dbReference>
<keyword evidence="1" id="KW-0472">Membrane</keyword>
<dbReference type="PANTHER" id="PTHR36978">
    <property type="entry name" value="P-LOOP CONTAINING NUCLEOTIDE TRIPHOSPHATE HYDROLASE"/>
    <property type="match status" value="1"/>
</dbReference>
<evidence type="ECO:0000256" key="1">
    <source>
        <dbReference type="SAM" id="Phobius"/>
    </source>
</evidence>
<comment type="caution">
    <text evidence="2">The sequence shown here is derived from an EMBL/GenBank/DDBJ whole genome shotgun (WGS) entry which is preliminary data.</text>
</comment>
<dbReference type="Pfam" id="PF17784">
    <property type="entry name" value="Sulfotransfer_4"/>
    <property type="match status" value="1"/>
</dbReference>
<dbReference type="STRING" id="1081108.A0A168CQB6"/>
<keyword evidence="1" id="KW-0812">Transmembrane</keyword>
<keyword evidence="1" id="KW-1133">Transmembrane helix</keyword>
<dbReference type="InterPro" id="IPR027417">
    <property type="entry name" value="P-loop_NTPase"/>
</dbReference>
<dbReference type="OrthoDB" id="408152at2759"/>
<proteinExistence type="predicted"/>
<gene>
    <name evidence="2" type="ORF">LEL_08898</name>
</gene>
<dbReference type="SUPFAM" id="SSF52540">
    <property type="entry name" value="P-loop containing nucleoside triphosphate hydrolases"/>
    <property type="match status" value="1"/>
</dbReference>
<protein>
    <submittedName>
        <fullName evidence="2">Uncharacterized protein</fullName>
    </submittedName>
</protein>
<keyword evidence="3" id="KW-1185">Reference proteome</keyword>
<dbReference type="Gene3D" id="3.40.50.300">
    <property type="entry name" value="P-loop containing nucleotide triphosphate hydrolases"/>
    <property type="match status" value="1"/>
</dbReference>
<evidence type="ECO:0000313" key="3">
    <source>
        <dbReference type="Proteomes" id="UP000076881"/>
    </source>
</evidence>
<sequence length="582" mass="66405">MATAADAGYEPVFPSSNETQGFDVNNYPWDYIDWTSAALASQPWDSPQLGLQSFSPATIEGDAVWHNSSTFTSQKKTTNSSALHMLRSLGFTMPSISYREHTDAGAQRVSLLMLQTLKSYPQMMMRQKTLPPFIHPSLLLGDTNDDLEAWHNCMSLVHMANSKIHGSRKLFWRNVRAECERFCEQHLQLNKWELLAAMQALAAYVIFRLDEAIKDYSDIDTVLLKAVTLISIQLMAVDTTADASSSLDSLWKTWIVEESRRRLCAVFQIIGMLVYFEPAKLCEANGDVVLAPLPAQKQLWEATDEHTWKLQGETEHDMQIDFGLTKNGDLVELQDTAKWNEWCSGMDGIGYKTHHGIEDILGNPWVGIERAVEGTWPDIPDGKSRSRFTRQDWDALWGNEYDIVTDLACPFTDQLITAYPQAKIVIVQRDFDSWWKSYQAAVLDNIFPRRQWLAVWLIRNVLRSRAADAMIKINYGLFGARNLADIKANARKTYDEYYRNIREKIPAERRLEYTMGDGWEPLCSFLGKEVPDVPFPRLNDSAYRNKSQRDGEYMVFLTSAKKLAWLAVAVATIGTALWHLRT</sequence>
<accession>A0A168CQB6</accession>
<reference evidence="2 3" key="1">
    <citation type="journal article" date="2016" name="Genome Biol. Evol.">
        <title>Divergent and convergent evolution of fungal pathogenicity.</title>
        <authorList>
            <person name="Shang Y."/>
            <person name="Xiao G."/>
            <person name="Zheng P."/>
            <person name="Cen K."/>
            <person name="Zhan S."/>
            <person name="Wang C."/>
        </authorList>
    </citation>
    <scope>NUCLEOTIDE SEQUENCE [LARGE SCALE GENOMIC DNA]</scope>
    <source>
        <strain evidence="2 3">RCEF 1005</strain>
    </source>
</reference>
<dbReference type="EMBL" id="AZHF01000008">
    <property type="protein sequence ID" value="OAA71663.1"/>
    <property type="molecule type" value="Genomic_DNA"/>
</dbReference>
<name>A0A168CQB6_CORDF</name>
<evidence type="ECO:0000313" key="2">
    <source>
        <dbReference type="EMBL" id="OAA71663.1"/>
    </source>
</evidence>
<organism evidence="2 3">
    <name type="scientific">Akanthomyces lecanii RCEF 1005</name>
    <dbReference type="NCBI Taxonomy" id="1081108"/>
    <lineage>
        <taxon>Eukaryota</taxon>
        <taxon>Fungi</taxon>
        <taxon>Dikarya</taxon>
        <taxon>Ascomycota</taxon>
        <taxon>Pezizomycotina</taxon>
        <taxon>Sordariomycetes</taxon>
        <taxon>Hypocreomycetidae</taxon>
        <taxon>Hypocreales</taxon>
        <taxon>Cordycipitaceae</taxon>
        <taxon>Akanthomyces</taxon>
        <taxon>Cordyceps confragosa</taxon>
    </lineage>
</organism>
<dbReference type="InterPro" id="IPR040632">
    <property type="entry name" value="Sulfotransfer_4"/>
</dbReference>
<dbReference type="Proteomes" id="UP000076881">
    <property type="component" value="Unassembled WGS sequence"/>
</dbReference>